<protein>
    <submittedName>
        <fullName evidence="5">Uncharacterized protein</fullName>
    </submittedName>
</protein>
<dbReference type="PANTHER" id="PTHR33388:SF14">
    <property type="entry name" value="PROTEIN SPEAR4"/>
    <property type="match status" value="1"/>
</dbReference>
<feature type="compositionally biased region" description="Basic and acidic residues" evidence="4">
    <location>
        <begin position="41"/>
        <end position="51"/>
    </location>
</feature>
<evidence type="ECO:0000256" key="2">
    <source>
        <dbReference type="ARBA" id="ARBA00023015"/>
    </source>
</evidence>
<comment type="caution">
    <text evidence="5">The sequence shown here is derived from an EMBL/GenBank/DDBJ whole genome shotgun (WGS) entry which is preliminary data.</text>
</comment>
<sequence>MCSKTSIGNYGDDYSGSCPKKQKSNNNGKRRVPRRGPGVAELEKIRLEEQHISSSAPLPPPPPPPPQPEKPPSVIHTTTTMRAGPVYPFPSYFTAGSFPSDLIPPAPVFQRNHDSCLHYLPPMNIPNPGFYQFIEPPSNQPSCHDNVSQFSDSQKAILLILIAIVAVKRPWQVMSEPTRCDVRPTVTISRNGKQIKPLDQRLRNHFQDSGTTLRNPITIDSPSPPIIPNSSLDFPRFMHYEQKDGFNRESMPQRGVVNASSNRKPFYSFLPANEQRNDDQDLSISLRTEKYDTVTDHGIDLRLKL</sequence>
<keyword evidence="3" id="KW-0804">Transcription</keyword>
<dbReference type="InterPro" id="IPR040356">
    <property type="entry name" value="SPEAR"/>
</dbReference>
<keyword evidence="2" id="KW-0805">Transcription regulation</keyword>
<accession>A0ABQ7LFB1</accession>
<proteinExistence type="predicted"/>
<evidence type="ECO:0000256" key="1">
    <source>
        <dbReference type="ARBA" id="ARBA00022491"/>
    </source>
</evidence>
<evidence type="ECO:0000313" key="5">
    <source>
        <dbReference type="EMBL" id="KAG5385252.1"/>
    </source>
</evidence>
<feature type="compositionally biased region" description="Basic residues" evidence="4">
    <location>
        <begin position="20"/>
        <end position="34"/>
    </location>
</feature>
<evidence type="ECO:0000313" key="6">
    <source>
        <dbReference type="Proteomes" id="UP000823674"/>
    </source>
</evidence>
<feature type="compositionally biased region" description="Pro residues" evidence="4">
    <location>
        <begin position="57"/>
        <end position="71"/>
    </location>
</feature>
<name>A0ABQ7LFB1_BRACM</name>
<dbReference type="PANTHER" id="PTHR33388">
    <property type="entry name" value="OS01G0212500 PROTEIN"/>
    <property type="match status" value="1"/>
</dbReference>
<gene>
    <name evidence="5" type="primary">A09p048390.1_BraROA</name>
    <name evidence="5" type="ORF">IGI04_036722</name>
</gene>
<keyword evidence="6" id="KW-1185">Reference proteome</keyword>
<evidence type="ECO:0000256" key="3">
    <source>
        <dbReference type="ARBA" id="ARBA00023163"/>
    </source>
</evidence>
<dbReference type="Proteomes" id="UP000823674">
    <property type="component" value="Chromosome A09"/>
</dbReference>
<dbReference type="EMBL" id="JADBGQ010000008">
    <property type="protein sequence ID" value="KAG5385252.1"/>
    <property type="molecule type" value="Genomic_DNA"/>
</dbReference>
<feature type="region of interest" description="Disordered" evidence="4">
    <location>
        <begin position="1"/>
        <end position="76"/>
    </location>
</feature>
<keyword evidence="1" id="KW-0678">Repressor</keyword>
<reference evidence="5 6" key="1">
    <citation type="submission" date="2021-03" db="EMBL/GenBank/DDBJ databases">
        <authorList>
            <person name="King G.J."/>
            <person name="Bancroft I."/>
            <person name="Baten A."/>
            <person name="Bloomfield J."/>
            <person name="Borpatragohain P."/>
            <person name="He Z."/>
            <person name="Irish N."/>
            <person name="Irwin J."/>
            <person name="Liu K."/>
            <person name="Mauleon R.P."/>
            <person name="Moore J."/>
            <person name="Morris R."/>
            <person name="Ostergaard L."/>
            <person name="Wang B."/>
            <person name="Wells R."/>
        </authorList>
    </citation>
    <scope>NUCLEOTIDE SEQUENCE [LARGE SCALE GENOMIC DNA]</scope>
    <source>
        <strain evidence="5">R-o-18</strain>
        <tissue evidence="5">Leaf</tissue>
    </source>
</reference>
<evidence type="ECO:0000256" key="4">
    <source>
        <dbReference type="SAM" id="MobiDB-lite"/>
    </source>
</evidence>
<organism evidence="5 6">
    <name type="scientific">Brassica rapa subsp. trilocularis</name>
    <dbReference type="NCBI Taxonomy" id="1813537"/>
    <lineage>
        <taxon>Eukaryota</taxon>
        <taxon>Viridiplantae</taxon>
        <taxon>Streptophyta</taxon>
        <taxon>Embryophyta</taxon>
        <taxon>Tracheophyta</taxon>
        <taxon>Spermatophyta</taxon>
        <taxon>Magnoliopsida</taxon>
        <taxon>eudicotyledons</taxon>
        <taxon>Gunneridae</taxon>
        <taxon>Pentapetalae</taxon>
        <taxon>rosids</taxon>
        <taxon>malvids</taxon>
        <taxon>Brassicales</taxon>
        <taxon>Brassicaceae</taxon>
        <taxon>Brassiceae</taxon>
        <taxon>Brassica</taxon>
    </lineage>
</organism>